<sequence length="53" mass="5868">MPSTSVKQKKTMAAIAHGWKPTGKAKGIPKKVAEEFHRADRKNDGHRLTGKNQ</sequence>
<proteinExistence type="predicted"/>
<evidence type="ECO:0000313" key="1">
    <source>
        <dbReference type="EMBL" id="KKL74020.1"/>
    </source>
</evidence>
<gene>
    <name evidence="1" type="ORF">LCGC14_2069100</name>
</gene>
<reference evidence="1" key="1">
    <citation type="journal article" date="2015" name="Nature">
        <title>Complex archaea that bridge the gap between prokaryotes and eukaryotes.</title>
        <authorList>
            <person name="Spang A."/>
            <person name="Saw J.H."/>
            <person name="Jorgensen S.L."/>
            <person name="Zaremba-Niedzwiedzka K."/>
            <person name="Martijn J."/>
            <person name="Lind A.E."/>
            <person name="van Eijk R."/>
            <person name="Schleper C."/>
            <person name="Guy L."/>
            <person name="Ettema T.J."/>
        </authorList>
    </citation>
    <scope>NUCLEOTIDE SEQUENCE</scope>
</reference>
<organism evidence="1">
    <name type="scientific">marine sediment metagenome</name>
    <dbReference type="NCBI Taxonomy" id="412755"/>
    <lineage>
        <taxon>unclassified sequences</taxon>
        <taxon>metagenomes</taxon>
        <taxon>ecological metagenomes</taxon>
    </lineage>
</organism>
<dbReference type="AlphaFoldDB" id="A0A0F9GXC0"/>
<dbReference type="EMBL" id="LAZR01024785">
    <property type="protein sequence ID" value="KKL74020.1"/>
    <property type="molecule type" value="Genomic_DNA"/>
</dbReference>
<protein>
    <submittedName>
        <fullName evidence="1">Uncharacterized protein</fullName>
    </submittedName>
</protein>
<comment type="caution">
    <text evidence="1">The sequence shown here is derived from an EMBL/GenBank/DDBJ whole genome shotgun (WGS) entry which is preliminary data.</text>
</comment>
<feature type="non-terminal residue" evidence="1">
    <location>
        <position position="53"/>
    </location>
</feature>
<accession>A0A0F9GXC0</accession>
<name>A0A0F9GXC0_9ZZZZ</name>